<dbReference type="GO" id="GO:0050661">
    <property type="term" value="F:NADP binding"/>
    <property type="evidence" value="ECO:0007669"/>
    <property type="project" value="InterPro"/>
</dbReference>
<comment type="pathway">
    <text evidence="1 8 13">Porphyrin-containing compound metabolism; protoporphyrin-IX biosynthesis; 5-aminolevulinate from L-glutamyl-tRNA(Glu): step 1/2.</text>
</comment>
<evidence type="ECO:0000256" key="13">
    <source>
        <dbReference type="RuleBase" id="RU000584"/>
    </source>
</evidence>
<dbReference type="FunFam" id="3.30.460.30:FF:000001">
    <property type="entry name" value="Glutamyl-tRNA reductase"/>
    <property type="match status" value="1"/>
</dbReference>
<dbReference type="InterPro" id="IPR036291">
    <property type="entry name" value="NAD(P)-bd_dom_sf"/>
</dbReference>
<evidence type="ECO:0000256" key="9">
    <source>
        <dbReference type="PIRSR" id="PIRSR000445-1"/>
    </source>
</evidence>
<evidence type="ECO:0000256" key="6">
    <source>
        <dbReference type="ARBA" id="ARBA00023244"/>
    </source>
</evidence>
<dbReference type="EMBL" id="JMIY01000007">
    <property type="protein sequence ID" value="KCZ70747.1"/>
    <property type="molecule type" value="Genomic_DNA"/>
</dbReference>
<evidence type="ECO:0000256" key="12">
    <source>
        <dbReference type="PIRSR" id="PIRSR000445-4"/>
    </source>
</evidence>
<evidence type="ECO:0000259" key="17">
    <source>
        <dbReference type="Pfam" id="PF05201"/>
    </source>
</evidence>
<evidence type="ECO:0000313" key="18">
    <source>
        <dbReference type="EMBL" id="KCZ70747.1"/>
    </source>
</evidence>
<comment type="domain">
    <text evidence="8">Possesses an unusual extended V-shaped dimeric structure with each monomer consisting of three distinct domains arranged along a curved 'spinal' alpha-helix. The N-terminal catalytic domain specifically recognizes the glutamate moiety of the substrate. The second domain is the NADPH-binding domain, and the third C-terminal domain is responsible for dimerization.</text>
</comment>
<evidence type="ECO:0000259" key="15">
    <source>
        <dbReference type="Pfam" id="PF00745"/>
    </source>
</evidence>
<organism evidence="18 19">
    <name type="scientific">Candidatus Methanoperedens nitratireducens</name>
    <dbReference type="NCBI Taxonomy" id="1392998"/>
    <lineage>
        <taxon>Archaea</taxon>
        <taxon>Methanobacteriati</taxon>
        <taxon>Methanobacteriota</taxon>
        <taxon>Stenosarchaea group</taxon>
        <taxon>Methanomicrobia</taxon>
        <taxon>Methanosarcinales</taxon>
        <taxon>ANME-2 cluster</taxon>
        <taxon>Candidatus Methanoperedentaceae</taxon>
        <taxon>Candidatus Methanoperedens</taxon>
    </lineage>
</organism>
<dbReference type="FunFam" id="3.40.50.720:FF:000031">
    <property type="entry name" value="Glutamyl-tRNA reductase"/>
    <property type="match status" value="1"/>
</dbReference>
<keyword evidence="6 8" id="KW-0627">Porphyrin biosynthesis</keyword>
<dbReference type="Proteomes" id="UP000027153">
    <property type="component" value="Unassembled WGS sequence"/>
</dbReference>
<evidence type="ECO:0000259" key="16">
    <source>
        <dbReference type="Pfam" id="PF01488"/>
    </source>
</evidence>
<gene>
    <name evidence="8" type="primary">hemA</name>
    <name evidence="18" type="ORF">ANME2D_02772</name>
</gene>
<name>A0A062V004_9EURY</name>
<dbReference type="PIRSF" id="PIRSF000445">
    <property type="entry name" value="4pyrrol_synth_GluRdtase"/>
    <property type="match status" value="1"/>
</dbReference>
<feature type="binding site" evidence="8 10">
    <location>
        <position position="100"/>
    </location>
    <ligand>
        <name>substrate</name>
    </ligand>
</feature>
<evidence type="ECO:0000256" key="7">
    <source>
        <dbReference type="ARBA" id="ARBA00047464"/>
    </source>
</evidence>
<dbReference type="InterPro" id="IPR018214">
    <property type="entry name" value="GluRdtase_CS"/>
</dbReference>
<dbReference type="Gene3D" id="3.30.460.30">
    <property type="entry name" value="Glutamyl-tRNA reductase, N-terminal domain"/>
    <property type="match status" value="1"/>
</dbReference>
<feature type="domain" description="Tetrapyrrole biosynthesis glutamyl-tRNA reductase dimerisation" evidence="15">
    <location>
        <begin position="310"/>
        <end position="411"/>
    </location>
</feature>
<evidence type="ECO:0000256" key="11">
    <source>
        <dbReference type="PIRSR" id="PIRSR000445-3"/>
    </source>
</evidence>
<dbReference type="Pfam" id="PF01488">
    <property type="entry name" value="Shikimate_DH"/>
    <property type="match status" value="1"/>
</dbReference>
<dbReference type="HAMAP" id="MF_00087">
    <property type="entry name" value="Glu_tRNA_reductase"/>
    <property type="match status" value="1"/>
</dbReference>
<evidence type="ECO:0000256" key="10">
    <source>
        <dbReference type="PIRSR" id="PIRSR000445-2"/>
    </source>
</evidence>
<reference evidence="18 19" key="1">
    <citation type="journal article" date="2013" name="Nature">
        <title>Anaerobic oxidation of methane coupled to nitrate reduction in a novel archaeal lineage.</title>
        <authorList>
            <person name="Haroon M.F."/>
            <person name="Hu S."/>
            <person name="Shi Y."/>
            <person name="Imelfort M."/>
            <person name="Keller J."/>
            <person name="Hugenholtz P."/>
            <person name="Yuan Z."/>
            <person name="Tyson G.W."/>
        </authorList>
    </citation>
    <scope>NUCLEOTIDE SEQUENCE [LARGE SCALE GENOMIC DNA]</scope>
    <source>
        <strain evidence="18 19">ANME-2d</strain>
    </source>
</reference>
<sequence>MSEISSMLITHTKATIEEMETAWHGGVDQLLMRLKSHPLVEECAVLKTCNRVEVYVVSPKGSKVLLEFAKHMKVSSRIIDFLDHDESLRHLLRLASGLESMIVGEDQILGQVKELYILAKKANTTGKILDTAFNKSIQVGKRIRNETGINKGSVSIGSAAVELAEKSLGGLSGKTMMVIGAGEMGTLVAKALANKDIRVIYVANRTFERAEALACELNGKAITYESMEKYIPVSDAVISATSAPHFILTHEIICQAMDNRENELMLIDIGNPRNVESSVADIPGISLHNIDSLKSISEANIARRKEEAKKAELLIEEELELLKKQYKRQQADRIISALYSTVENIRKKECEEAINKLKARHTIGTIECEVLNDMTHSFANQILAEPTKILRDAAEHDDELFLDTVAELFKLNGAREKCSDSKP</sequence>
<comment type="caution">
    <text evidence="18">The sequence shown here is derived from an EMBL/GenBank/DDBJ whole genome shotgun (WGS) entry which is preliminary data.</text>
</comment>
<feature type="active site" description="Nucleophile" evidence="8 9">
    <location>
        <position position="49"/>
    </location>
</feature>
<evidence type="ECO:0000256" key="8">
    <source>
        <dbReference type="HAMAP-Rule" id="MF_00087"/>
    </source>
</evidence>
<dbReference type="Pfam" id="PF05201">
    <property type="entry name" value="GlutR_N"/>
    <property type="match status" value="1"/>
</dbReference>
<dbReference type="SUPFAM" id="SSF69742">
    <property type="entry name" value="Glutamyl tRNA-reductase catalytic, N-terminal domain"/>
    <property type="match status" value="1"/>
</dbReference>
<dbReference type="SUPFAM" id="SSF51735">
    <property type="entry name" value="NAD(P)-binding Rossmann-fold domains"/>
    <property type="match status" value="1"/>
</dbReference>
<feature type="site" description="Important for activity" evidence="8 12">
    <location>
        <position position="90"/>
    </location>
</feature>
<dbReference type="GO" id="GO:0008883">
    <property type="term" value="F:glutamyl-tRNA reductase activity"/>
    <property type="evidence" value="ECO:0007669"/>
    <property type="project" value="UniProtKB-UniRule"/>
</dbReference>
<dbReference type="RefSeq" id="WP_048092610.1">
    <property type="nucleotide sequence ID" value="NZ_JMIY01000007.1"/>
</dbReference>
<evidence type="ECO:0000313" key="19">
    <source>
        <dbReference type="Proteomes" id="UP000027153"/>
    </source>
</evidence>
<comment type="subunit">
    <text evidence="8">Homodimer.</text>
</comment>
<dbReference type="InterPro" id="IPR015896">
    <property type="entry name" value="4pyrrol_synth_GluRdtase_dimer"/>
</dbReference>
<feature type="binding site" evidence="8 10">
    <location>
        <position position="111"/>
    </location>
    <ligand>
        <name>substrate</name>
    </ligand>
</feature>
<dbReference type="PROSITE" id="PS00747">
    <property type="entry name" value="GLUTR"/>
    <property type="match status" value="1"/>
</dbReference>
<dbReference type="InterPro" id="IPR015895">
    <property type="entry name" value="4pyrrol_synth_GluRdtase_N"/>
</dbReference>
<dbReference type="AlphaFoldDB" id="A0A062V004"/>
<evidence type="ECO:0000256" key="4">
    <source>
        <dbReference type="ARBA" id="ARBA00022857"/>
    </source>
</evidence>
<comment type="function">
    <text evidence="8">Catalyzes the NADPH-dependent reduction of glutamyl-tRNA(Glu) to glutamate 1-semialdehyde (GSA).</text>
</comment>
<dbReference type="Pfam" id="PF00745">
    <property type="entry name" value="GlutR_dimer"/>
    <property type="match status" value="1"/>
</dbReference>
<dbReference type="EC" id="1.2.1.70" evidence="3 8"/>
<feature type="binding site" evidence="8 10">
    <location>
        <begin position="105"/>
        <end position="107"/>
    </location>
    <ligand>
        <name>substrate</name>
    </ligand>
</feature>
<comment type="catalytic activity">
    <reaction evidence="7 8 13">
        <text>(S)-4-amino-5-oxopentanoate + tRNA(Glu) + NADP(+) = L-glutamyl-tRNA(Glu) + NADPH + H(+)</text>
        <dbReference type="Rhea" id="RHEA:12344"/>
        <dbReference type="Rhea" id="RHEA-COMP:9663"/>
        <dbReference type="Rhea" id="RHEA-COMP:9680"/>
        <dbReference type="ChEBI" id="CHEBI:15378"/>
        <dbReference type="ChEBI" id="CHEBI:57501"/>
        <dbReference type="ChEBI" id="CHEBI:57783"/>
        <dbReference type="ChEBI" id="CHEBI:58349"/>
        <dbReference type="ChEBI" id="CHEBI:78442"/>
        <dbReference type="ChEBI" id="CHEBI:78520"/>
        <dbReference type="EC" id="1.2.1.70"/>
    </reaction>
</comment>
<keyword evidence="4 8" id="KW-0521">NADP</keyword>
<feature type="binding site" evidence="8 11">
    <location>
        <begin position="180"/>
        <end position="185"/>
    </location>
    <ligand>
        <name>NADP(+)</name>
        <dbReference type="ChEBI" id="CHEBI:58349"/>
    </ligand>
</feature>
<evidence type="ECO:0000256" key="3">
    <source>
        <dbReference type="ARBA" id="ARBA00012970"/>
    </source>
</evidence>
<keyword evidence="5 8" id="KW-0560">Oxidoreductase</keyword>
<feature type="binding site" evidence="8 10">
    <location>
        <begin position="48"/>
        <end position="51"/>
    </location>
    <ligand>
        <name>substrate</name>
    </ligand>
</feature>
<dbReference type="InterPro" id="IPR036343">
    <property type="entry name" value="GluRdtase_N_sf"/>
</dbReference>
<keyword evidence="19" id="KW-1185">Reference proteome</keyword>
<keyword evidence="14" id="KW-0175">Coiled coil</keyword>
<dbReference type="InterPro" id="IPR006151">
    <property type="entry name" value="Shikm_DH/Glu-tRNA_Rdtase"/>
</dbReference>
<dbReference type="SUPFAM" id="SSF69075">
    <property type="entry name" value="Glutamyl tRNA-reductase dimerization domain"/>
    <property type="match status" value="1"/>
</dbReference>
<feature type="domain" description="Quinate/shikimate 5-dehydrogenase/glutamyl-tRNA reductase" evidence="16">
    <location>
        <begin position="162"/>
        <end position="296"/>
    </location>
</feature>
<evidence type="ECO:0000256" key="2">
    <source>
        <dbReference type="ARBA" id="ARBA00005916"/>
    </source>
</evidence>
<dbReference type="PANTHER" id="PTHR43013">
    <property type="entry name" value="GLUTAMYL-TRNA REDUCTASE"/>
    <property type="match status" value="1"/>
</dbReference>
<evidence type="ECO:0000256" key="14">
    <source>
        <dbReference type="SAM" id="Coils"/>
    </source>
</evidence>
<feature type="coiled-coil region" evidence="14">
    <location>
        <begin position="296"/>
        <end position="332"/>
    </location>
</feature>
<comment type="miscellaneous">
    <text evidence="8">During catalysis, the active site Cys acts as a nucleophile attacking the alpha-carbonyl group of tRNA-bound glutamate with the formation of a thioester intermediate between enzyme and glutamate, and the concomitant release of tRNA(Glu). The thioester intermediate is finally reduced by direct hydride transfer from NADPH, to form the product GSA.</text>
</comment>
<dbReference type="GO" id="GO:0019353">
    <property type="term" value="P:protoporphyrinogen IX biosynthetic process from glutamate"/>
    <property type="evidence" value="ECO:0007669"/>
    <property type="project" value="TreeGrafter"/>
</dbReference>
<protein>
    <recommendedName>
        <fullName evidence="3 8">Glutamyl-tRNA reductase</fullName>
        <shortName evidence="8">GluTR</shortName>
        <ecNumber evidence="3 8">1.2.1.70</ecNumber>
    </recommendedName>
</protein>
<dbReference type="InterPro" id="IPR000343">
    <property type="entry name" value="4pyrrol_synth_GluRdtase"/>
</dbReference>
<evidence type="ECO:0000256" key="1">
    <source>
        <dbReference type="ARBA" id="ARBA00005059"/>
    </source>
</evidence>
<dbReference type="Gene3D" id="3.40.50.720">
    <property type="entry name" value="NAD(P)-binding Rossmann-like Domain"/>
    <property type="match status" value="1"/>
</dbReference>
<feature type="domain" description="Glutamyl-tRNA reductase N-terminal" evidence="17">
    <location>
        <begin position="9"/>
        <end position="147"/>
    </location>
</feature>
<dbReference type="CDD" id="cd05213">
    <property type="entry name" value="NAD_bind_Glutamyl_tRNA_reduct"/>
    <property type="match status" value="1"/>
</dbReference>
<dbReference type="PANTHER" id="PTHR43013:SF1">
    <property type="entry name" value="GLUTAMYL-TRNA REDUCTASE"/>
    <property type="match status" value="1"/>
</dbReference>
<evidence type="ECO:0000256" key="5">
    <source>
        <dbReference type="ARBA" id="ARBA00023002"/>
    </source>
</evidence>
<comment type="similarity">
    <text evidence="2 8 13">Belongs to the glutamyl-tRNA reductase family.</text>
</comment>
<dbReference type="OrthoDB" id="4562at2157"/>
<proteinExistence type="inferred from homology"/>
<dbReference type="PATRIC" id="fig|1392998.3.peg.3073"/>
<dbReference type="InterPro" id="IPR036453">
    <property type="entry name" value="GluRdtase_dimer_dom_sf"/>
</dbReference>
<dbReference type="UniPathway" id="UPA00251">
    <property type="reaction ID" value="UER00316"/>
</dbReference>
<dbReference type="NCBIfam" id="TIGR01035">
    <property type="entry name" value="hemA"/>
    <property type="match status" value="1"/>
</dbReference>
<accession>A0A062V004</accession>